<evidence type="ECO:0008006" key="3">
    <source>
        <dbReference type="Google" id="ProtNLM"/>
    </source>
</evidence>
<evidence type="ECO:0000313" key="1">
    <source>
        <dbReference type="EMBL" id="KAF2246392.1"/>
    </source>
</evidence>
<keyword evidence="2" id="KW-1185">Reference proteome</keyword>
<accession>A0A6A6I8X0</accession>
<protein>
    <recommendedName>
        <fullName evidence="3">F-box domain-containing protein</fullName>
    </recommendedName>
</protein>
<organism evidence="1 2">
    <name type="scientific">Trematosphaeria pertusa</name>
    <dbReference type="NCBI Taxonomy" id="390896"/>
    <lineage>
        <taxon>Eukaryota</taxon>
        <taxon>Fungi</taxon>
        <taxon>Dikarya</taxon>
        <taxon>Ascomycota</taxon>
        <taxon>Pezizomycotina</taxon>
        <taxon>Dothideomycetes</taxon>
        <taxon>Pleosporomycetidae</taxon>
        <taxon>Pleosporales</taxon>
        <taxon>Massarineae</taxon>
        <taxon>Trematosphaeriaceae</taxon>
        <taxon>Trematosphaeria</taxon>
    </lineage>
</organism>
<dbReference type="RefSeq" id="XP_033681396.1">
    <property type="nucleotide sequence ID" value="XM_033829394.1"/>
</dbReference>
<dbReference type="GeneID" id="54582724"/>
<name>A0A6A6I8X0_9PLEO</name>
<dbReference type="EMBL" id="ML987198">
    <property type="protein sequence ID" value="KAF2246392.1"/>
    <property type="molecule type" value="Genomic_DNA"/>
</dbReference>
<reference evidence="1" key="1">
    <citation type="journal article" date="2020" name="Stud. Mycol.">
        <title>101 Dothideomycetes genomes: a test case for predicting lifestyles and emergence of pathogens.</title>
        <authorList>
            <person name="Haridas S."/>
            <person name="Albert R."/>
            <person name="Binder M."/>
            <person name="Bloem J."/>
            <person name="Labutti K."/>
            <person name="Salamov A."/>
            <person name="Andreopoulos B."/>
            <person name="Baker S."/>
            <person name="Barry K."/>
            <person name="Bills G."/>
            <person name="Bluhm B."/>
            <person name="Cannon C."/>
            <person name="Castanera R."/>
            <person name="Culley D."/>
            <person name="Daum C."/>
            <person name="Ezra D."/>
            <person name="Gonzalez J."/>
            <person name="Henrissat B."/>
            <person name="Kuo A."/>
            <person name="Liang C."/>
            <person name="Lipzen A."/>
            <person name="Lutzoni F."/>
            <person name="Magnuson J."/>
            <person name="Mondo S."/>
            <person name="Nolan M."/>
            <person name="Ohm R."/>
            <person name="Pangilinan J."/>
            <person name="Park H.-J."/>
            <person name="Ramirez L."/>
            <person name="Alfaro M."/>
            <person name="Sun H."/>
            <person name="Tritt A."/>
            <person name="Yoshinaga Y."/>
            <person name="Zwiers L.-H."/>
            <person name="Turgeon B."/>
            <person name="Goodwin S."/>
            <person name="Spatafora J."/>
            <person name="Crous P."/>
            <person name="Grigoriev I."/>
        </authorList>
    </citation>
    <scope>NUCLEOTIDE SEQUENCE</scope>
    <source>
        <strain evidence="1">CBS 122368</strain>
    </source>
</reference>
<dbReference type="Proteomes" id="UP000800094">
    <property type="component" value="Unassembled WGS sequence"/>
</dbReference>
<evidence type="ECO:0000313" key="2">
    <source>
        <dbReference type="Proteomes" id="UP000800094"/>
    </source>
</evidence>
<sequence length="252" mass="28080">MSGFPRRIAHLHIDPKSLEATSLEYMQGLASCAPCVRAINVGEPGSRPHNRSYSPQYRVARLLRILTDVESVRLFGCALSPRLRVCNACSAEFYMISTTPYQQLTAVNLNGVYVSGGRLRRFVNDNARTLTTFGVKFVHLTDGTWKSIFAGLKKVGGLTSLDLFHICQKHGVRQALPVPIGWETTYRHKVVGGDKVSEFLQVAIDHFQACSNRSAIACPIPKYYDVPLLFKSLVGQPCSECDDRLKRYAELT</sequence>
<dbReference type="OrthoDB" id="3665747at2759"/>
<proteinExistence type="predicted"/>
<gene>
    <name evidence="1" type="ORF">BU26DRAFT_520874</name>
</gene>
<dbReference type="AlphaFoldDB" id="A0A6A6I8X0"/>